<gene>
    <name evidence="1" type="ORF">Q4Q40_23110</name>
</gene>
<name>A0ABT8WW51_9FLAO</name>
<evidence type="ECO:0008006" key="3">
    <source>
        <dbReference type="Google" id="ProtNLM"/>
    </source>
</evidence>
<dbReference type="Proteomes" id="UP001176806">
    <property type="component" value="Unassembled WGS sequence"/>
</dbReference>
<organism evidence="1 2">
    <name type="scientific">Flavivirga jejuensis</name>
    <dbReference type="NCBI Taxonomy" id="870487"/>
    <lineage>
        <taxon>Bacteria</taxon>
        <taxon>Pseudomonadati</taxon>
        <taxon>Bacteroidota</taxon>
        <taxon>Flavobacteriia</taxon>
        <taxon>Flavobacteriales</taxon>
        <taxon>Flavobacteriaceae</taxon>
        <taxon>Flavivirga</taxon>
    </lineage>
</organism>
<keyword evidence="2" id="KW-1185">Reference proteome</keyword>
<evidence type="ECO:0000313" key="1">
    <source>
        <dbReference type="EMBL" id="MDO5977097.1"/>
    </source>
</evidence>
<dbReference type="EMBL" id="JAUOEL010000012">
    <property type="protein sequence ID" value="MDO5977097.1"/>
    <property type="molecule type" value="Genomic_DNA"/>
</dbReference>
<sequence length="382" mass="43151">MKSFLFVIVMFLCFQNLHSQYYNNDDDDLRDFFSAIAYLPGEALETTKINGVQYEILYRKPWTDNILEKRTTSLGTGFFLKRGLDVYLITAEHVARFLKRTSSIKYLGTDGQKKEITIQELTLAKNDSKKLNWVRHTTADIAILHLGIYDNVVKDIVMFSHEYLEESVKAPNRLNDLTIMGYPLGLGINPLSICPITRNTRSASDIVYFGRFDNSISNPFIITDDPSIGGFSGGPVLEIHKTKHSVDFLGEKTRLAPTIIGLVHGNLSQKPGGFAAIVPSFQILETLKFAPKYNGEYTYYYPNGKIWSKRIYKDGLPWSILSNFDSNGKPQNKGTLKEGEGNYYVWNEKGTRAEIVICSKGKCSGGVFAYPKKESLNQIKDK</sequence>
<protein>
    <recommendedName>
        <fullName evidence="3">Trypsin-like peptidase</fullName>
    </recommendedName>
</protein>
<dbReference type="SUPFAM" id="SSF82185">
    <property type="entry name" value="Histone H3 K4-specific methyltransferase SET7/9 N-terminal domain"/>
    <property type="match status" value="1"/>
</dbReference>
<evidence type="ECO:0000313" key="2">
    <source>
        <dbReference type="Proteomes" id="UP001176806"/>
    </source>
</evidence>
<dbReference type="Gene3D" id="3.90.930.1">
    <property type="match status" value="1"/>
</dbReference>
<accession>A0ABT8WW51</accession>
<dbReference type="RefSeq" id="WP_303304431.1">
    <property type="nucleotide sequence ID" value="NZ_BAABDA010000011.1"/>
</dbReference>
<comment type="caution">
    <text evidence="1">The sequence shown here is derived from an EMBL/GenBank/DDBJ whole genome shotgun (WGS) entry which is preliminary data.</text>
</comment>
<dbReference type="InterPro" id="IPR009003">
    <property type="entry name" value="Peptidase_S1_PA"/>
</dbReference>
<reference evidence="1" key="1">
    <citation type="submission" date="2023-07" db="EMBL/GenBank/DDBJ databases">
        <title>Two novel species in the genus Flavivirga.</title>
        <authorList>
            <person name="Kwon K."/>
        </authorList>
    </citation>
    <scope>NUCLEOTIDE SEQUENCE</scope>
    <source>
        <strain evidence="1">KACC 14158</strain>
    </source>
</reference>
<proteinExistence type="predicted"/>
<dbReference type="SUPFAM" id="SSF50494">
    <property type="entry name" value="Trypsin-like serine proteases"/>
    <property type="match status" value="1"/>
</dbReference>